<evidence type="ECO:0000256" key="3">
    <source>
        <dbReference type="ARBA" id="ARBA00022679"/>
    </source>
</evidence>
<accession>A0A2I2G024</accession>
<reference evidence="11 12" key="1">
    <citation type="submission" date="2016-12" db="EMBL/GenBank/DDBJ databases">
        <title>The genomes of Aspergillus section Nigri reveals drivers in fungal speciation.</title>
        <authorList>
            <consortium name="DOE Joint Genome Institute"/>
            <person name="Vesth T.C."/>
            <person name="Nybo J."/>
            <person name="Theobald S."/>
            <person name="Brandl J."/>
            <person name="Frisvad J.C."/>
            <person name="Nielsen K.F."/>
            <person name="Lyhne E.K."/>
            <person name="Kogle M.E."/>
            <person name="Kuo A."/>
            <person name="Riley R."/>
            <person name="Clum A."/>
            <person name="Nolan M."/>
            <person name="Lipzen A."/>
            <person name="Salamov A."/>
            <person name="Henrissat B."/>
            <person name="Wiebenga A."/>
            <person name="De Vries R.P."/>
            <person name="Grigoriev I.V."/>
            <person name="Mortensen U.H."/>
            <person name="Andersen M.R."/>
            <person name="Baker S.E."/>
        </authorList>
    </citation>
    <scope>NUCLEOTIDE SEQUENCE [LARGE SCALE GENOMIC DNA]</scope>
    <source>
        <strain evidence="11 12">IBT 23096</strain>
    </source>
</reference>
<keyword evidence="6 9" id="KW-0067">ATP-binding</keyword>
<dbReference type="Proteomes" id="UP000234275">
    <property type="component" value="Unassembled WGS sequence"/>
</dbReference>
<dbReference type="GO" id="GO:0004674">
    <property type="term" value="F:protein serine/threonine kinase activity"/>
    <property type="evidence" value="ECO:0007669"/>
    <property type="project" value="UniProtKB-KW"/>
</dbReference>
<dbReference type="EC" id="2.7.11.1" evidence="1"/>
<protein>
    <recommendedName>
        <fullName evidence="1">non-specific serine/threonine protein kinase</fullName>
        <ecNumber evidence="1">2.7.11.1</ecNumber>
    </recommendedName>
</protein>
<dbReference type="VEuPathDB" id="FungiDB:P170DRAFT_512738"/>
<dbReference type="InterPro" id="IPR051334">
    <property type="entry name" value="SRPK"/>
</dbReference>
<organism evidence="11 12">
    <name type="scientific">Aspergillus steynii IBT 23096</name>
    <dbReference type="NCBI Taxonomy" id="1392250"/>
    <lineage>
        <taxon>Eukaryota</taxon>
        <taxon>Fungi</taxon>
        <taxon>Dikarya</taxon>
        <taxon>Ascomycota</taxon>
        <taxon>Pezizomycotina</taxon>
        <taxon>Eurotiomycetes</taxon>
        <taxon>Eurotiomycetidae</taxon>
        <taxon>Eurotiales</taxon>
        <taxon>Aspergillaceae</taxon>
        <taxon>Aspergillus</taxon>
        <taxon>Aspergillus subgen. Circumdati</taxon>
    </lineage>
</organism>
<feature type="binding site" evidence="9">
    <location>
        <position position="81"/>
    </location>
    <ligand>
        <name>ATP</name>
        <dbReference type="ChEBI" id="CHEBI:30616"/>
    </ligand>
</feature>
<evidence type="ECO:0000256" key="6">
    <source>
        <dbReference type="ARBA" id="ARBA00022840"/>
    </source>
</evidence>
<dbReference type="GO" id="GO:0005524">
    <property type="term" value="F:ATP binding"/>
    <property type="evidence" value="ECO:0007669"/>
    <property type="project" value="UniProtKB-UniRule"/>
</dbReference>
<evidence type="ECO:0000313" key="11">
    <source>
        <dbReference type="EMBL" id="PLB46176.1"/>
    </source>
</evidence>
<dbReference type="PANTHER" id="PTHR47634">
    <property type="entry name" value="PROTEIN KINASE DOMAIN-CONTAINING PROTEIN-RELATED"/>
    <property type="match status" value="1"/>
</dbReference>
<keyword evidence="4 9" id="KW-0547">Nucleotide-binding</keyword>
<dbReference type="InterPro" id="IPR000719">
    <property type="entry name" value="Prot_kinase_dom"/>
</dbReference>
<keyword evidence="2" id="KW-0723">Serine/threonine-protein kinase</keyword>
<dbReference type="PROSITE" id="PS00107">
    <property type="entry name" value="PROTEIN_KINASE_ATP"/>
    <property type="match status" value="1"/>
</dbReference>
<proteinExistence type="predicted"/>
<feature type="domain" description="Protein kinase" evidence="10">
    <location>
        <begin position="52"/>
        <end position="420"/>
    </location>
</feature>
<sequence length="437" mass="49020">MSSSPRVTHDKLSFFEPPPFEYVPIEGVERLEGYQPGGYHPIEIGDVLQTRYRVVHKLGFGTYSTTWLCRDDQHEKYVAVKVGTGDSSSREADILHALTSSTGVSHPNHQGRDMILPVRDRFVLEGPNGVHPCYVTAPASCSVSGAKNGSYQRLFQARSARSLIAQLVMAVEYIHSRGIVHGDLHLGNILLRLPTDFDTLSVEELYAKYGPPTSEPIVRHDNQPLAPNVPKKAVLPVWLGKLCEKFTSPEVSILLSDFGEAFMPSMEDRCQSHVPIAFAPPESVFEPRTPLSYASDIWTLACPIWSILGQRPLFEGILATQDDITAEQVDVLGKLPAEWWHEWPARQECFTDDGEARSDRHARSWEDRFISHIQRPRSEAGISGICVEEKAAVLDMLRSMLAFRPEMRATARDVLKCDWMTKWALPELEEAKMKGSD</sequence>
<dbReference type="PROSITE" id="PS50011">
    <property type="entry name" value="PROTEIN_KINASE_DOM"/>
    <property type="match status" value="1"/>
</dbReference>
<dbReference type="SMART" id="SM00220">
    <property type="entry name" value="S_TKc"/>
    <property type="match status" value="1"/>
</dbReference>
<dbReference type="GO" id="GO:0000245">
    <property type="term" value="P:spliceosomal complex assembly"/>
    <property type="evidence" value="ECO:0007669"/>
    <property type="project" value="TreeGrafter"/>
</dbReference>
<evidence type="ECO:0000256" key="4">
    <source>
        <dbReference type="ARBA" id="ARBA00022741"/>
    </source>
</evidence>
<dbReference type="PANTHER" id="PTHR47634:SF9">
    <property type="entry name" value="PROTEIN KINASE DOMAIN-CONTAINING PROTEIN-RELATED"/>
    <property type="match status" value="1"/>
</dbReference>
<dbReference type="SUPFAM" id="SSF56112">
    <property type="entry name" value="Protein kinase-like (PK-like)"/>
    <property type="match status" value="1"/>
</dbReference>
<evidence type="ECO:0000256" key="9">
    <source>
        <dbReference type="PROSITE-ProRule" id="PRU10141"/>
    </source>
</evidence>
<evidence type="ECO:0000256" key="7">
    <source>
        <dbReference type="ARBA" id="ARBA00047899"/>
    </source>
</evidence>
<dbReference type="AlphaFoldDB" id="A0A2I2G024"/>
<dbReference type="GO" id="GO:0050684">
    <property type="term" value="P:regulation of mRNA processing"/>
    <property type="evidence" value="ECO:0007669"/>
    <property type="project" value="TreeGrafter"/>
</dbReference>
<dbReference type="Gene3D" id="1.10.510.10">
    <property type="entry name" value="Transferase(Phosphotransferase) domain 1"/>
    <property type="match status" value="1"/>
</dbReference>
<comment type="catalytic activity">
    <reaction evidence="7">
        <text>L-threonyl-[protein] + ATP = O-phospho-L-threonyl-[protein] + ADP + H(+)</text>
        <dbReference type="Rhea" id="RHEA:46608"/>
        <dbReference type="Rhea" id="RHEA-COMP:11060"/>
        <dbReference type="Rhea" id="RHEA-COMP:11605"/>
        <dbReference type="ChEBI" id="CHEBI:15378"/>
        <dbReference type="ChEBI" id="CHEBI:30013"/>
        <dbReference type="ChEBI" id="CHEBI:30616"/>
        <dbReference type="ChEBI" id="CHEBI:61977"/>
        <dbReference type="ChEBI" id="CHEBI:456216"/>
        <dbReference type="EC" id="2.7.11.1"/>
    </reaction>
</comment>
<name>A0A2I2G024_9EURO</name>
<dbReference type="STRING" id="1392250.A0A2I2G024"/>
<dbReference type="EMBL" id="MSFO01000007">
    <property type="protein sequence ID" value="PLB46176.1"/>
    <property type="molecule type" value="Genomic_DNA"/>
</dbReference>
<keyword evidence="3" id="KW-0808">Transferase</keyword>
<comment type="catalytic activity">
    <reaction evidence="8">
        <text>L-seryl-[protein] + ATP = O-phospho-L-seryl-[protein] + ADP + H(+)</text>
        <dbReference type="Rhea" id="RHEA:17989"/>
        <dbReference type="Rhea" id="RHEA-COMP:9863"/>
        <dbReference type="Rhea" id="RHEA-COMP:11604"/>
        <dbReference type="ChEBI" id="CHEBI:15378"/>
        <dbReference type="ChEBI" id="CHEBI:29999"/>
        <dbReference type="ChEBI" id="CHEBI:30616"/>
        <dbReference type="ChEBI" id="CHEBI:83421"/>
        <dbReference type="ChEBI" id="CHEBI:456216"/>
        <dbReference type="EC" id="2.7.11.1"/>
    </reaction>
</comment>
<evidence type="ECO:0000256" key="1">
    <source>
        <dbReference type="ARBA" id="ARBA00012513"/>
    </source>
</evidence>
<evidence type="ECO:0000313" key="12">
    <source>
        <dbReference type="Proteomes" id="UP000234275"/>
    </source>
</evidence>
<dbReference type="Pfam" id="PF00069">
    <property type="entry name" value="Pkinase"/>
    <property type="match status" value="2"/>
</dbReference>
<dbReference type="Gene3D" id="3.30.200.20">
    <property type="entry name" value="Phosphorylase Kinase, domain 1"/>
    <property type="match status" value="1"/>
</dbReference>
<evidence type="ECO:0000256" key="5">
    <source>
        <dbReference type="ARBA" id="ARBA00022777"/>
    </source>
</evidence>
<dbReference type="GeneID" id="36562722"/>
<dbReference type="RefSeq" id="XP_024701478.1">
    <property type="nucleotide sequence ID" value="XM_024855016.1"/>
</dbReference>
<evidence type="ECO:0000256" key="2">
    <source>
        <dbReference type="ARBA" id="ARBA00022527"/>
    </source>
</evidence>
<keyword evidence="5 11" id="KW-0418">Kinase</keyword>
<dbReference type="InterPro" id="IPR017441">
    <property type="entry name" value="Protein_kinase_ATP_BS"/>
</dbReference>
<dbReference type="InterPro" id="IPR011009">
    <property type="entry name" value="Kinase-like_dom_sf"/>
</dbReference>
<keyword evidence="12" id="KW-1185">Reference proteome</keyword>
<evidence type="ECO:0000256" key="8">
    <source>
        <dbReference type="ARBA" id="ARBA00048679"/>
    </source>
</evidence>
<gene>
    <name evidence="11" type="ORF">P170DRAFT_512738</name>
</gene>
<comment type="caution">
    <text evidence="11">The sequence shown here is derived from an EMBL/GenBank/DDBJ whole genome shotgun (WGS) entry which is preliminary data.</text>
</comment>
<evidence type="ECO:0000259" key="10">
    <source>
        <dbReference type="PROSITE" id="PS50011"/>
    </source>
</evidence>
<dbReference type="OrthoDB" id="5979581at2759"/>